<reference evidence="2" key="1">
    <citation type="submission" date="2021-02" db="EMBL/GenBank/DDBJ databases">
        <authorList>
            <person name="Nowell W R."/>
        </authorList>
    </citation>
    <scope>NUCLEOTIDE SEQUENCE</scope>
</reference>
<accession>A0A8S2XBX8</accession>
<feature type="non-terminal residue" evidence="2">
    <location>
        <position position="77"/>
    </location>
</feature>
<sequence length="77" mass="8213">TTVVIQDSMSKSLVCMGANVEEKDAEQGYKLKILCDVGINTECNETNITFIEGKDDIGGIRSMNMGNDEGNGLAVIA</sequence>
<dbReference type="Proteomes" id="UP000677228">
    <property type="component" value="Unassembled WGS sequence"/>
</dbReference>
<comment type="caution">
    <text evidence="2">The sequence shown here is derived from an EMBL/GenBank/DDBJ whole genome shotgun (WGS) entry which is preliminary data.</text>
</comment>
<evidence type="ECO:0000313" key="3">
    <source>
        <dbReference type="Proteomes" id="UP000682733"/>
    </source>
</evidence>
<evidence type="ECO:0000313" key="2">
    <source>
        <dbReference type="EMBL" id="CAF4487296.1"/>
    </source>
</evidence>
<dbReference type="EMBL" id="CAJOBA010091699">
    <property type="protein sequence ID" value="CAF4487296.1"/>
    <property type="molecule type" value="Genomic_DNA"/>
</dbReference>
<dbReference type="EMBL" id="CAJNOK010064148">
    <property type="protein sequence ID" value="CAF1645940.1"/>
    <property type="molecule type" value="Genomic_DNA"/>
</dbReference>
<protein>
    <submittedName>
        <fullName evidence="2">Uncharacterized protein</fullName>
    </submittedName>
</protein>
<evidence type="ECO:0000313" key="1">
    <source>
        <dbReference type="EMBL" id="CAF1645940.1"/>
    </source>
</evidence>
<proteinExistence type="predicted"/>
<dbReference type="AlphaFoldDB" id="A0A8S2XBX8"/>
<feature type="non-terminal residue" evidence="2">
    <location>
        <position position="1"/>
    </location>
</feature>
<dbReference type="Proteomes" id="UP000682733">
    <property type="component" value="Unassembled WGS sequence"/>
</dbReference>
<organism evidence="2 3">
    <name type="scientific">Didymodactylos carnosus</name>
    <dbReference type="NCBI Taxonomy" id="1234261"/>
    <lineage>
        <taxon>Eukaryota</taxon>
        <taxon>Metazoa</taxon>
        <taxon>Spiralia</taxon>
        <taxon>Gnathifera</taxon>
        <taxon>Rotifera</taxon>
        <taxon>Eurotatoria</taxon>
        <taxon>Bdelloidea</taxon>
        <taxon>Philodinida</taxon>
        <taxon>Philodinidae</taxon>
        <taxon>Didymodactylos</taxon>
    </lineage>
</organism>
<name>A0A8S2XBX8_9BILA</name>
<gene>
    <name evidence="1" type="ORF">OVA965_LOCUS44553</name>
    <name evidence="2" type="ORF">TMI583_LOCUS47415</name>
</gene>